<dbReference type="Proteomes" id="UP000516384">
    <property type="component" value="Plasmid pPlas1"/>
</dbReference>
<protein>
    <submittedName>
        <fullName evidence="1">FAD-dependent thymidylate synthase</fullName>
    </submittedName>
</protein>
<dbReference type="AlphaFoldDB" id="A0A7H0YH97"/>
<dbReference type="Gene3D" id="3.30.1360.170">
    <property type="match status" value="2"/>
</dbReference>
<dbReference type="EMBL" id="CP061173">
    <property type="protein sequence ID" value="QNR70455.1"/>
    <property type="molecule type" value="Genomic_DNA"/>
</dbReference>
<accession>A0A7H0YH97</accession>
<reference evidence="1 2" key="1">
    <citation type="submission" date="2020-09" db="EMBL/GenBank/DDBJ databases">
        <title>Characterization of Paenibacillus peoriae strain ZF390 with broad-spectrum antimicrobial activity as a potential biocontrol agent.</title>
        <authorList>
            <person name="Li L."/>
            <person name="Zhao Y."/>
            <person name="Li B."/>
            <person name="Xie X."/>
        </authorList>
    </citation>
    <scope>NUCLEOTIDE SEQUENCE [LARGE SCALE GENOMIC DNA]</scope>
    <source>
        <strain evidence="1 2">ZF390</strain>
        <plasmid evidence="1 2">pPlas1</plasmid>
    </source>
</reference>
<dbReference type="GO" id="GO:0004799">
    <property type="term" value="F:thymidylate synthase activity"/>
    <property type="evidence" value="ECO:0007669"/>
    <property type="project" value="TreeGrafter"/>
</dbReference>
<dbReference type="GO" id="GO:0070402">
    <property type="term" value="F:NADPH binding"/>
    <property type="evidence" value="ECO:0007669"/>
    <property type="project" value="TreeGrafter"/>
</dbReference>
<keyword evidence="1" id="KW-0614">Plasmid</keyword>
<dbReference type="PANTHER" id="PTHR34934">
    <property type="entry name" value="FLAVIN-DEPENDENT THYMIDYLATE SYNTHASE"/>
    <property type="match status" value="1"/>
</dbReference>
<dbReference type="InterPro" id="IPR003669">
    <property type="entry name" value="Thymidylate_synthase_ThyX"/>
</dbReference>
<gene>
    <name evidence="1" type="ORF">IAQ67_28505</name>
</gene>
<geneLocation type="plasmid" evidence="1 2">
    <name>pPlas1</name>
</geneLocation>
<proteinExistence type="predicted"/>
<dbReference type="RefSeq" id="WP_190299762.1">
    <property type="nucleotide sequence ID" value="NZ_CP061173.1"/>
</dbReference>
<dbReference type="InterPro" id="IPR036098">
    <property type="entry name" value="Thymidylate_synthase_ThyX_sf"/>
</dbReference>
<dbReference type="CDD" id="cd20175">
    <property type="entry name" value="ThyX"/>
    <property type="match status" value="1"/>
</dbReference>
<evidence type="ECO:0000313" key="1">
    <source>
        <dbReference type="EMBL" id="QNR70455.1"/>
    </source>
</evidence>
<dbReference type="GO" id="GO:0050797">
    <property type="term" value="F:thymidylate synthase (FAD) activity"/>
    <property type="evidence" value="ECO:0007669"/>
    <property type="project" value="InterPro"/>
</dbReference>
<evidence type="ECO:0000313" key="2">
    <source>
        <dbReference type="Proteomes" id="UP000516384"/>
    </source>
</evidence>
<dbReference type="GO" id="GO:0006231">
    <property type="term" value="P:dTMP biosynthetic process"/>
    <property type="evidence" value="ECO:0007669"/>
    <property type="project" value="InterPro"/>
</dbReference>
<organism evidence="1 2">
    <name type="scientific">Paenibacillus peoriae</name>
    <dbReference type="NCBI Taxonomy" id="59893"/>
    <lineage>
        <taxon>Bacteria</taxon>
        <taxon>Bacillati</taxon>
        <taxon>Bacillota</taxon>
        <taxon>Bacilli</taxon>
        <taxon>Bacillales</taxon>
        <taxon>Paenibacillaceae</taxon>
        <taxon>Paenibacillus</taxon>
    </lineage>
</organism>
<dbReference type="SUPFAM" id="SSF69796">
    <property type="entry name" value="Thymidylate synthase-complementing protein Thy1"/>
    <property type="match status" value="1"/>
</dbReference>
<dbReference type="Pfam" id="PF02511">
    <property type="entry name" value="Thy1"/>
    <property type="match status" value="1"/>
</dbReference>
<dbReference type="PROSITE" id="PS51331">
    <property type="entry name" value="THYX"/>
    <property type="match status" value="1"/>
</dbReference>
<dbReference type="PANTHER" id="PTHR34934:SF1">
    <property type="entry name" value="FLAVIN-DEPENDENT THYMIDYLATE SYNTHASE"/>
    <property type="match status" value="1"/>
</dbReference>
<dbReference type="GO" id="GO:0050660">
    <property type="term" value="F:flavin adenine dinucleotide binding"/>
    <property type="evidence" value="ECO:0007669"/>
    <property type="project" value="InterPro"/>
</dbReference>
<sequence length="356" mass="40553">MKLEMIYHTPEYHKLVEAIARVCYQSYGKLSPTSHSMIKAIMDKGHLSIASSGNIVFSISRFESMDEISWVLDTILSMKQINNFVRVSTPQQVDNGGSTIKLSMNILTLTDIINNRHTFPHLDSLLLDSILEEVATVPYLNWFIDPSTVIDPSDNPYIPNPTLGSPVILSEDYTALKQLGLNDYELDIHATVTVDLVTDRASGLQMWRHGDMTGGCELSQRYCDRSTAELRPLVDISNYPERLAEYAERNGLTIEEAREHYQAVHQTMDNHLHETIELYSDLIETYKELGVSAKRAKEIARSILPNTITTRIIQCRPLRQWKHFFNLRDSIHAQPEIQVDTQAIKKSFTKAGIIYE</sequence>
<name>A0A7H0YH97_9BACL</name>